<evidence type="ECO:0000256" key="1">
    <source>
        <dbReference type="SAM" id="Phobius"/>
    </source>
</evidence>
<dbReference type="EMBL" id="JABACJ020000004">
    <property type="protein sequence ID" value="MBU3875541.1"/>
    <property type="molecule type" value="Genomic_DNA"/>
</dbReference>
<organism evidence="3 4">
    <name type="scientific">Faecalicatena faecalis</name>
    <dbReference type="NCBI Taxonomy" id="2726362"/>
    <lineage>
        <taxon>Bacteria</taxon>
        <taxon>Bacillati</taxon>
        <taxon>Bacillota</taxon>
        <taxon>Clostridia</taxon>
        <taxon>Lachnospirales</taxon>
        <taxon>Lachnospiraceae</taxon>
        <taxon>Faecalicatena</taxon>
    </lineage>
</organism>
<feature type="transmembrane region" description="Helical" evidence="1">
    <location>
        <begin position="20"/>
        <end position="38"/>
    </location>
</feature>
<gene>
    <name evidence="3" type="ORF">HGO97_006920</name>
</gene>
<dbReference type="CDD" id="cd06259">
    <property type="entry name" value="YdcF-like"/>
    <property type="match status" value="1"/>
</dbReference>
<evidence type="ECO:0000313" key="3">
    <source>
        <dbReference type="EMBL" id="MBU3875541.1"/>
    </source>
</evidence>
<dbReference type="PANTHER" id="PTHR30336">
    <property type="entry name" value="INNER MEMBRANE PROTEIN, PROBABLE PERMEASE"/>
    <property type="match status" value="1"/>
</dbReference>
<keyword evidence="1" id="KW-0472">Membrane</keyword>
<dbReference type="Pfam" id="PF02698">
    <property type="entry name" value="DUF218"/>
    <property type="match status" value="1"/>
</dbReference>
<dbReference type="PANTHER" id="PTHR30336:SF4">
    <property type="entry name" value="ENVELOPE BIOGENESIS FACTOR ELYC"/>
    <property type="match status" value="1"/>
</dbReference>
<sequence>MIANPPFSADLPAGHALQRALWAYFLLTGSLCLIYYLAMWFYSKKWNSTFVLFWPALGGAHLILGILLSFCPLPIIVTRVLCGILIGSWAVFLGVEVQICIAMKKKAERHLAYLIILGAQVRGTRITSSLKKRLDAALRYLEENPETRVIVAGGQGRGEDISEAAAMAGYLREHGIEETRIYLEDASTTTWENLKFSAEMIKDLSKPLAVVTNDFHLYRAMKIGKQVGYQNLQGIPASSNSLFQVNYLVREFFGVLKFLVFKR</sequence>
<feature type="domain" description="DUF218" evidence="2">
    <location>
        <begin position="113"/>
        <end position="254"/>
    </location>
</feature>
<reference evidence="3 4" key="1">
    <citation type="submission" date="2021-06" db="EMBL/GenBank/DDBJ databases">
        <title>Faecalicatena sp. nov. isolated from porcine feces.</title>
        <authorList>
            <person name="Oh B.S."/>
            <person name="Lee J.H."/>
        </authorList>
    </citation>
    <scope>NUCLEOTIDE SEQUENCE [LARGE SCALE GENOMIC DNA]</scope>
    <source>
        <strain evidence="3 4">AGMB00832</strain>
    </source>
</reference>
<accession>A0ABS6D287</accession>
<comment type="caution">
    <text evidence="3">The sequence shown here is derived from an EMBL/GenBank/DDBJ whole genome shotgun (WGS) entry which is preliminary data.</text>
</comment>
<name>A0ABS6D287_9FIRM</name>
<keyword evidence="1" id="KW-0812">Transmembrane</keyword>
<proteinExistence type="predicted"/>
<feature type="transmembrane region" description="Helical" evidence="1">
    <location>
        <begin position="50"/>
        <end position="70"/>
    </location>
</feature>
<dbReference type="InterPro" id="IPR051599">
    <property type="entry name" value="Cell_Envelope_Assoc"/>
</dbReference>
<evidence type="ECO:0000259" key="2">
    <source>
        <dbReference type="Pfam" id="PF02698"/>
    </source>
</evidence>
<feature type="transmembrane region" description="Helical" evidence="1">
    <location>
        <begin position="76"/>
        <end position="101"/>
    </location>
</feature>
<evidence type="ECO:0000313" key="4">
    <source>
        <dbReference type="Proteomes" id="UP000723714"/>
    </source>
</evidence>
<keyword evidence="1" id="KW-1133">Transmembrane helix</keyword>
<protein>
    <submittedName>
        <fullName evidence="3">YdcF family protein</fullName>
    </submittedName>
</protein>
<dbReference type="Proteomes" id="UP000723714">
    <property type="component" value="Unassembled WGS sequence"/>
</dbReference>
<keyword evidence="4" id="KW-1185">Reference proteome</keyword>
<dbReference type="InterPro" id="IPR003848">
    <property type="entry name" value="DUF218"/>
</dbReference>